<proteinExistence type="predicted"/>
<dbReference type="EMBL" id="JNVC02000024">
    <property type="protein sequence ID" value="KEZ47443.1"/>
    <property type="molecule type" value="Genomic_DNA"/>
</dbReference>
<sequence>MYDDLSFRMKDILQDLAPFHLRRLPDVAGPVPSVTLDKQAIKLNNVILYCVMGSVNHYFRIIKIVRLTDCQKAPSR</sequence>
<keyword evidence="2" id="KW-1185">Reference proteome</keyword>
<dbReference type="AlphaFoldDB" id="A0A084GJD1"/>
<evidence type="ECO:0000313" key="2">
    <source>
        <dbReference type="Proteomes" id="UP000028549"/>
    </source>
</evidence>
<protein>
    <submittedName>
        <fullName evidence="1">Uncharacterized protein</fullName>
    </submittedName>
</protein>
<dbReference type="Proteomes" id="UP000028549">
    <property type="component" value="Unassembled WGS sequence"/>
</dbReference>
<evidence type="ECO:0000313" key="1">
    <source>
        <dbReference type="EMBL" id="KEZ47443.1"/>
    </source>
</evidence>
<gene>
    <name evidence="1" type="ORF">GS18_0221735</name>
</gene>
<reference evidence="1 2" key="1">
    <citation type="journal article" date="2005" name="Int. J. Syst. Evol. Microbiol.">
        <title>Bacillus cibi sp. nov., isolated from jeotgal, a traditional Korean fermented seafood.</title>
        <authorList>
            <person name="Yoon J.H."/>
            <person name="Lee C.H."/>
            <person name="Oh T.K."/>
        </authorList>
    </citation>
    <scope>NUCLEOTIDE SEQUENCE [LARGE SCALE GENOMIC DNA]</scope>
    <source>
        <strain evidence="1 2">DSM 16189</strain>
    </source>
</reference>
<organism evidence="1 2">
    <name type="scientific">Metabacillus indicus</name>
    <name type="common">Bacillus indicus</name>
    <dbReference type="NCBI Taxonomy" id="246786"/>
    <lineage>
        <taxon>Bacteria</taxon>
        <taxon>Bacillati</taxon>
        <taxon>Bacillota</taxon>
        <taxon>Bacilli</taxon>
        <taxon>Bacillales</taxon>
        <taxon>Bacillaceae</taxon>
        <taxon>Metabacillus</taxon>
    </lineage>
</organism>
<name>A0A084GJD1_METID</name>
<comment type="caution">
    <text evidence="1">The sequence shown here is derived from an EMBL/GenBank/DDBJ whole genome shotgun (WGS) entry which is preliminary data.</text>
</comment>
<accession>A0A084GJD1</accession>